<organism evidence="3 4">
    <name type="scientific">Sorghum bicolor</name>
    <name type="common">Sorghum</name>
    <name type="synonym">Sorghum vulgare</name>
    <dbReference type="NCBI Taxonomy" id="4558"/>
    <lineage>
        <taxon>Eukaryota</taxon>
        <taxon>Viridiplantae</taxon>
        <taxon>Streptophyta</taxon>
        <taxon>Embryophyta</taxon>
        <taxon>Tracheophyta</taxon>
        <taxon>Spermatophyta</taxon>
        <taxon>Magnoliopsida</taxon>
        <taxon>Liliopsida</taxon>
        <taxon>Poales</taxon>
        <taxon>Poaceae</taxon>
        <taxon>PACMAD clade</taxon>
        <taxon>Panicoideae</taxon>
        <taxon>Andropogonodae</taxon>
        <taxon>Andropogoneae</taxon>
        <taxon>Sorghinae</taxon>
        <taxon>Sorghum</taxon>
    </lineage>
</organism>
<name>A0A921PZF1_SORBI</name>
<evidence type="ECO:0000313" key="3">
    <source>
        <dbReference type="EMBL" id="KAG0512423.1"/>
    </source>
</evidence>
<comment type="caution">
    <text evidence="3">The sequence shown here is derived from an EMBL/GenBank/DDBJ whole genome shotgun (WGS) entry which is preliminary data.</text>
</comment>
<evidence type="ECO:0000256" key="1">
    <source>
        <dbReference type="SAM" id="MobiDB-lite"/>
    </source>
</evidence>
<proteinExistence type="predicted"/>
<dbReference type="EMBL" id="CM027689">
    <property type="protein sequence ID" value="KAG0512423.1"/>
    <property type="molecule type" value="Genomic_DNA"/>
</dbReference>
<accession>A0A921PZF1</accession>
<dbReference type="Pfam" id="PF03478">
    <property type="entry name" value="Beta-prop_KIB1-4"/>
    <property type="match status" value="1"/>
</dbReference>
<gene>
    <name evidence="3" type="ORF">BDA96_10G011800</name>
</gene>
<dbReference type="PANTHER" id="PTHR33800:SF13">
    <property type="entry name" value="OS06G0113600 PROTEIN"/>
    <property type="match status" value="1"/>
</dbReference>
<evidence type="ECO:0000313" key="4">
    <source>
        <dbReference type="Proteomes" id="UP000807115"/>
    </source>
</evidence>
<protein>
    <recommendedName>
        <fullName evidence="2">KIB1-4 beta-propeller domain-containing protein</fullName>
    </recommendedName>
</protein>
<dbReference type="AlphaFoldDB" id="A0A921PZF1"/>
<feature type="region of interest" description="Disordered" evidence="1">
    <location>
        <begin position="1"/>
        <end position="77"/>
    </location>
</feature>
<reference evidence="3" key="1">
    <citation type="journal article" date="2019" name="BMC Genomics">
        <title>A new reference genome for Sorghum bicolor reveals high levels of sequence similarity between sweet and grain genotypes: implications for the genetics of sugar metabolism.</title>
        <authorList>
            <person name="Cooper E.A."/>
            <person name="Brenton Z.W."/>
            <person name="Flinn B.S."/>
            <person name="Jenkins J."/>
            <person name="Shu S."/>
            <person name="Flowers D."/>
            <person name="Luo F."/>
            <person name="Wang Y."/>
            <person name="Xia P."/>
            <person name="Barry K."/>
            <person name="Daum C."/>
            <person name="Lipzen A."/>
            <person name="Yoshinaga Y."/>
            <person name="Schmutz J."/>
            <person name="Saski C."/>
            <person name="Vermerris W."/>
            <person name="Kresovich S."/>
        </authorList>
    </citation>
    <scope>NUCLEOTIDE SEQUENCE</scope>
</reference>
<dbReference type="InterPro" id="IPR005174">
    <property type="entry name" value="KIB1-4_b-propeller"/>
</dbReference>
<feature type="compositionally biased region" description="Basic and acidic residues" evidence="1">
    <location>
        <begin position="46"/>
        <end position="60"/>
    </location>
</feature>
<dbReference type="PANTHER" id="PTHR33800">
    <property type="entry name" value="OS06G0113600 PROTEIN"/>
    <property type="match status" value="1"/>
</dbReference>
<feature type="domain" description="KIB1-4 beta-propeller" evidence="2">
    <location>
        <begin position="257"/>
        <end position="325"/>
    </location>
</feature>
<dbReference type="Proteomes" id="UP000807115">
    <property type="component" value="Chromosome 10"/>
</dbReference>
<evidence type="ECO:0000259" key="2">
    <source>
        <dbReference type="Pfam" id="PF03478"/>
    </source>
</evidence>
<reference evidence="3" key="2">
    <citation type="submission" date="2020-10" db="EMBL/GenBank/DDBJ databases">
        <authorList>
            <person name="Cooper E.A."/>
            <person name="Brenton Z.W."/>
            <person name="Flinn B.S."/>
            <person name="Jenkins J."/>
            <person name="Shu S."/>
            <person name="Flowers D."/>
            <person name="Luo F."/>
            <person name="Wang Y."/>
            <person name="Xia P."/>
            <person name="Barry K."/>
            <person name="Daum C."/>
            <person name="Lipzen A."/>
            <person name="Yoshinaga Y."/>
            <person name="Schmutz J."/>
            <person name="Saski C."/>
            <person name="Vermerris W."/>
            <person name="Kresovich S."/>
        </authorList>
    </citation>
    <scope>NUCLEOTIDE SEQUENCE</scope>
</reference>
<sequence length="393" mass="44598">MGFSPRRDRRPSLQTFHCSAPLVSSPPARATSRRRRSPWPAAAAAGEEHVGRSSPIERRTCTAGSRRSQKNDVAKRPSKKPWYALRESCTSSVVSCPNVWADLLECLLHQIIALLSSSNDIIAFAATCRSWCTAFASFPSTLNCNVPPLCLQSHIHYPQHGHSRINYSLLHNCEWQLTDPVKGSSCHLSPPHNHPNHIHYLGCSYGNLIFSNSNQCLHACKHEIYYGILDGPLKSPNSHLSLCSRSSIFQSSWSREYWREDSIVNCTLMYWLVACGDMFLMVDLSMSTDRPTVFFRVFRLDFSIVQPKWVKVENLGNHAIFVSFDQRNPTFCCTDPERWGGKTERKNDKPWTVVELGQAVSGRNWRPAVYPDAYPYDIPSRPDNLWVFPSLVL</sequence>